<dbReference type="SUPFAM" id="SSF52540">
    <property type="entry name" value="P-loop containing nucleoside triphosphate hydrolases"/>
    <property type="match status" value="1"/>
</dbReference>
<feature type="domain" description="MgsA AAA+ ATPase C-terminal" evidence="3">
    <location>
        <begin position="175"/>
        <end position="322"/>
    </location>
</feature>
<dbReference type="InterPro" id="IPR032423">
    <property type="entry name" value="AAA_assoc_2"/>
</dbReference>
<dbReference type="GO" id="GO:0003677">
    <property type="term" value="F:DNA binding"/>
    <property type="evidence" value="ECO:0007669"/>
    <property type="project" value="InterPro"/>
</dbReference>
<dbReference type="Gene3D" id="1.10.3710.10">
    <property type="entry name" value="DNA polymerase III clamp loader subunits, C-terminal domain"/>
    <property type="match status" value="1"/>
</dbReference>
<evidence type="ECO:0000256" key="1">
    <source>
        <dbReference type="ARBA" id="ARBA00022741"/>
    </source>
</evidence>
<dbReference type="InterPro" id="IPR008921">
    <property type="entry name" value="DNA_pol3_clamp-load_cplx_C"/>
</dbReference>
<dbReference type="InterPro" id="IPR051314">
    <property type="entry name" value="AAA_ATPase_RarA/MGS1/WRNIP1"/>
</dbReference>
<dbReference type="EMBL" id="JAGQLN010000009">
    <property type="protein sequence ID" value="MCA9376845.1"/>
    <property type="molecule type" value="Genomic_DNA"/>
</dbReference>
<proteinExistence type="predicted"/>
<gene>
    <name evidence="5" type="ORF">KC685_02915</name>
</gene>
<comment type="caution">
    <text evidence="5">The sequence shown here is derived from an EMBL/GenBank/DDBJ whole genome shotgun (WGS) entry which is preliminary data.</text>
</comment>
<evidence type="ECO:0000313" key="5">
    <source>
        <dbReference type="EMBL" id="MCA9376845.1"/>
    </source>
</evidence>
<dbReference type="Pfam" id="PF12002">
    <property type="entry name" value="MgsA_C"/>
    <property type="match status" value="1"/>
</dbReference>
<dbReference type="SUPFAM" id="SSF48019">
    <property type="entry name" value="post-AAA+ oligomerization domain-like"/>
    <property type="match status" value="1"/>
</dbReference>
<dbReference type="GO" id="GO:0017116">
    <property type="term" value="F:single-stranded DNA helicase activity"/>
    <property type="evidence" value="ECO:0007669"/>
    <property type="project" value="TreeGrafter"/>
</dbReference>
<dbReference type="Gene3D" id="1.10.8.60">
    <property type="match status" value="1"/>
</dbReference>
<dbReference type="Gene3D" id="3.40.50.300">
    <property type="entry name" value="P-loop containing nucleotide triphosphate hydrolases"/>
    <property type="match status" value="1"/>
</dbReference>
<dbReference type="FunFam" id="1.20.272.10:FF:000001">
    <property type="entry name" value="Putative AAA family ATPase"/>
    <property type="match status" value="1"/>
</dbReference>
<dbReference type="PANTHER" id="PTHR13779">
    <property type="entry name" value="WERNER HELICASE-INTERACTING PROTEIN 1 FAMILY MEMBER"/>
    <property type="match status" value="1"/>
</dbReference>
<organism evidence="5 6">
    <name type="scientific">Candidatus Dojkabacteria bacterium</name>
    <dbReference type="NCBI Taxonomy" id="2099670"/>
    <lineage>
        <taxon>Bacteria</taxon>
        <taxon>Candidatus Dojkabacteria</taxon>
    </lineage>
</organism>
<dbReference type="GO" id="GO:0006261">
    <property type="term" value="P:DNA-templated DNA replication"/>
    <property type="evidence" value="ECO:0007669"/>
    <property type="project" value="TreeGrafter"/>
</dbReference>
<dbReference type="InterPro" id="IPR027417">
    <property type="entry name" value="P-loop_NTPase"/>
</dbReference>
<accession>A0A955I1D1</accession>
<evidence type="ECO:0000256" key="2">
    <source>
        <dbReference type="ARBA" id="ARBA00022840"/>
    </source>
</evidence>
<protein>
    <submittedName>
        <fullName evidence="5">Replication-associated recombination protein A</fullName>
    </submittedName>
</protein>
<dbReference type="InterPro" id="IPR021886">
    <property type="entry name" value="MgsA_C"/>
</dbReference>
<reference evidence="5" key="1">
    <citation type="submission" date="2020-04" db="EMBL/GenBank/DDBJ databases">
        <authorList>
            <person name="Zhang T."/>
        </authorList>
    </citation>
    <scope>NUCLEOTIDE SEQUENCE</scope>
    <source>
        <strain evidence="5">HKST-UBA17</strain>
    </source>
</reference>
<dbReference type="GO" id="GO:0008047">
    <property type="term" value="F:enzyme activator activity"/>
    <property type="evidence" value="ECO:0007669"/>
    <property type="project" value="TreeGrafter"/>
</dbReference>
<keyword evidence="1" id="KW-0547">Nucleotide-binding</keyword>
<evidence type="ECO:0000259" key="4">
    <source>
        <dbReference type="Pfam" id="PF16193"/>
    </source>
</evidence>
<evidence type="ECO:0000313" key="6">
    <source>
        <dbReference type="Proteomes" id="UP000741282"/>
    </source>
</evidence>
<reference evidence="5" key="2">
    <citation type="journal article" date="2021" name="Microbiome">
        <title>Successional dynamics and alternative stable states in a saline activated sludge microbial community over 9 years.</title>
        <authorList>
            <person name="Wang Y."/>
            <person name="Ye J."/>
            <person name="Ju F."/>
            <person name="Liu L."/>
            <person name="Boyd J.A."/>
            <person name="Deng Y."/>
            <person name="Parks D.H."/>
            <person name="Jiang X."/>
            <person name="Yin X."/>
            <person name="Woodcroft B.J."/>
            <person name="Tyson G.W."/>
            <person name="Hugenholtz P."/>
            <person name="Polz M.F."/>
            <person name="Zhang T."/>
        </authorList>
    </citation>
    <scope>NUCLEOTIDE SEQUENCE</scope>
    <source>
        <strain evidence="5">HKST-UBA17</strain>
    </source>
</reference>
<dbReference type="PANTHER" id="PTHR13779:SF7">
    <property type="entry name" value="ATPASE WRNIP1"/>
    <property type="match status" value="1"/>
</dbReference>
<sequence>MEITKIAYQNYQFNKRTIVFLDEIHRWNKAQQDTLLPYVEKGIITLIGATTENPSFTINNALLSRTRVFTFKALDARSIAQKLEQVLKLEYSDITYKKTTLLKLSKLAGGDMRSAYNIVEIAISILLSEISDKKKKKVLKLEHILSASQRPLMYDRNGEEHFNLISAVHKSLRSSDADAGAYWVARMLAGGEDPLYIARRLVRFASEDIGNADPNALILANAVFDTCQRIGMPECEVALIQLSQYLADAPKNNSAYTASNNIKDDIRKYGELDVPLHIRNAPTKLMKELGYSKGYIYDHDLPNKRSGQQCLPDVLKKRKYFK</sequence>
<feature type="domain" description="AAA C-terminal" evidence="4">
    <location>
        <begin position="93"/>
        <end position="173"/>
    </location>
</feature>
<dbReference type="Pfam" id="PF16193">
    <property type="entry name" value="AAA_assoc_2"/>
    <property type="match status" value="1"/>
</dbReference>
<dbReference type="GO" id="GO:0005524">
    <property type="term" value="F:ATP binding"/>
    <property type="evidence" value="ECO:0007669"/>
    <property type="project" value="UniProtKB-KW"/>
</dbReference>
<keyword evidence="2" id="KW-0067">ATP-binding</keyword>
<dbReference type="GO" id="GO:0000731">
    <property type="term" value="P:DNA synthesis involved in DNA repair"/>
    <property type="evidence" value="ECO:0007669"/>
    <property type="project" value="TreeGrafter"/>
</dbReference>
<dbReference type="Gene3D" id="1.20.272.10">
    <property type="match status" value="1"/>
</dbReference>
<dbReference type="Proteomes" id="UP000741282">
    <property type="component" value="Unassembled WGS sequence"/>
</dbReference>
<evidence type="ECO:0000259" key="3">
    <source>
        <dbReference type="Pfam" id="PF12002"/>
    </source>
</evidence>
<dbReference type="AlphaFoldDB" id="A0A955I1D1"/>
<name>A0A955I1D1_9BACT</name>